<comment type="caution">
    <text evidence="3">The sequence shown here is derived from an EMBL/GenBank/DDBJ whole genome shotgun (WGS) entry which is preliminary data.</text>
</comment>
<keyword evidence="1" id="KW-1133">Transmembrane helix</keyword>
<dbReference type="AlphaFoldDB" id="A0AAW0X076"/>
<reference evidence="3 4" key="1">
    <citation type="journal article" date="2024" name="BMC Genomics">
        <title>Genome assembly of redclaw crayfish (Cherax quadricarinatus) provides insights into its immune adaptation and hypoxia tolerance.</title>
        <authorList>
            <person name="Liu Z."/>
            <person name="Zheng J."/>
            <person name="Li H."/>
            <person name="Fang K."/>
            <person name="Wang S."/>
            <person name="He J."/>
            <person name="Zhou D."/>
            <person name="Weng S."/>
            <person name="Chi M."/>
            <person name="Gu Z."/>
            <person name="He J."/>
            <person name="Li F."/>
            <person name="Wang M."/>
        </authorList>
    </citation>
    <scope>NUCLEOTIDE SEQUENCE [LARGE SCALE GENOMIC DNA]</scope>
    <source>
        <strain evidence="3">ZL_2023a</strain>
    </source>
</reference>
<dbReference type="Pfam" id="PF13383">
    <property type="entry name" value="Methyltransf_22"/>
    <property type="match status" value="1"/>
</dbReference>
<name>A0AAW0X076_CHEQU</name>
<feature type="domain" description="Methyltransferase" evidence="2">
    <location>
        <begin position="144"/>
        <end position="302"/>
    </location>
</feature>
<dbReference type="InterPro" id="IPR026913">
    <property type="entry name" value="METTL24"/>
</dbReference>
<evidence type="ECO:0000313" key="3">
    <source>
        <dbReference type="EMBL" id="KAK8737756.1"/>
    </source>
</evidence>
<protein>
    <recommendedName>
        <fullName evidence="2">Methyltransferase domain-containing protein</fullName>
    </recommendedName>
</protein>
<keyword evidence="1" id="KW-0812">Transmembrane</keyword>
<proteinExistence type="predicted"/>
<gene>
    <name evidence="3" type="ORF">OTU49_004225</name>
</gene>
<keyword evidence="1" id="KW-0472">Membrane</keyword>
<feature type="transmembrane region" description="Helical" evidence="1">
    <location>
        <begin position="12"/>
        <end position="31"/>
    </location>
</feature>
<dbReference type="InterPro" id="IPR025714">
    <property type="entry name" value="Methyltranfer_dom"/>
</dbReference>
<accession>A0AAW0X076</accession>
<evidence type="ECO:0000259" key="2">
    <source>
        <dbReference type="Pfam" id="PF13383"/>
    </source>
</evidence>
<evidence type="ECO:0000313" key="4">
    <source>
        <dbReference type="Proteomes" id="UP001445076"/>
    </source>
</evidence>
<organism evidence="3 4">
    <name type="scientific">Cherax quadricarinatus</name>
    <name type="common">Australian red claw crayfish</name>
    <dbReference type="NCBI Taxonomy" id="27406"/>
    <lineage>
        <taxon>Eukaryota</taxon>
        <taxon>Metazoa</taxon>
        <taxon>Ecdysozoa</taxon>
        <taxon>Arthropoda</taxon>
        <taxon>Crustacea</taxon>
        <taxon>Multicrustacea</taxon>
        <taxon>Malacostraca</taxon>
        <taxon>Eumalacostraca</taxon>
        <taxon>Eucarida</taxon>
        <taxon>Decapoda</taxon>
        <taxon>Pleocyemata</taxon>
        <taxon>Astacidea</taxon>
        <taxon>Parastacoidea</taxon>
        <taxon>Parastacidae</taxon>
        <taxon>Cherax</taxon>
    </lineage>
</organism>
<dbReference type="EMBL" id="JARKIK010000041">
    <property type="protein sequence ID" value="KAK8737756.1"/>
    <property type="molecule type" value="Genomic_DNA"/>
</dbReference>
<evidence type="ECO:0000256" key="1">
    <source>
        <dbReference type="SAM" id="Phobius"/>
    </source>
</evidence>
<dbReference type="PANTHER" id="PTHR32026:SF10">
    <property type="entry name" value="METHYLTRANSFERASE-LIKE PROTEIN 24-RELATED"/>
    <property type="match status" value="1"/>
</dbReference>
<dbReference type="Proteomes" id="UP001445076">
    <property type="component" value="Unassembled WGS sequence"/>
</dbReference>
<dbReference type="PANTHER" id="PTHR32026">
    <property type="entry name" value="METHYLTRANSFERASE-LIKE PROTEIN 24"/>
    <property type="match status" value="1"/>
</dbReference>
<keyword evidence="4" id="KW-1185">Reference proteome</keyword>
<sequence length="395" mass="45842">MGEYYLGRSSRRTARLWVMAVCMILLVLGLWDTRNLSHQSAEFLQLPETRLVFPVIEETLTAGNMLVETFSLKAPLQVFLHSSNPPRGPLYYMHRYSPQSTLHLKQDTSNWTDWRPELKNIGDYFRYLQTPQTSCRKLKRMGGTYACKKGQEDGKNMDGQKYVCMDPPLEVVGAKDARSCLALSFGIQHDTSFDEDVADLSCEVHMFDVFDFKPPLALENGIYFHVEGLARLRHLIFYDNLNKTVSVDTLRGHYLKHHLFPRPIHILKVDIENDEWESFRDIVQDPLFDAVGQVALEVHAVGLVKGPTRHSPPSVPREKWLQALQERYDLLRMIEARGFRRALYWDNVQENYTLYDEDGSRYETAGEVLYINTNWYNVTFKQNLASDGFKFREVT</sequence>